<evidence type="ECO:0000256" key="3">
    <source>
        <dbReference type="SAM" id="Phobius"/>
    </source>
</evidence>
<dbReference type="Pfam" id="PF07859">
    <property type="entry name" value="Abhydrolase_3"/>
    <property type="match status" value="1"/>
</dbReference>
<dbReference type="Proteomes" id="UP001583172">
    <property type="component" value="Unassembled WGS sequence"/>
</dbReference>
<evidence type="ECO:0000313" key="6">
    <source>
        <dbReference type="Proteomes" id="UP001583172"/>
    </source>
</evidence>
<dbReference type="InterPro" id="IPR029058">
    <property type="entry name" value="AB_hydrolase_fold"/>
</dbReference>
<dbReference type="InterPro" id="IPR050300">
    <property type="entry name" value="GDXG_lipolytic_enzyme"/>
</dbReference>
<feature type="transmembrane region" description="Helical" evidence="3">
    <location>
        <begin position="466"/>
        <end position="487"/>
    </location>
</feature>
<keyword evidence="3" id="KW-0472">Membrane</keyword>
<dbReference type="EMBL" id="JAZGSY010000064">
    <property type="protein sequence ID" value="KAL1841779.1"/>
    <property type="molecule type" value="Genomic_DNA"/>
</dbReference>
<feature type="domain" description="Alpha/beta hydrolase fold-3" evidence="4">
    <location>
        <begin position="116"/>
        <end position="342"/>
    </location>
</feature>
<reference evidence="5 6" key="1">
    <citation type="journal article" date="2024" name="Commun. Biol.">
        <title>Comparative genomic analysis of thermophilic fungi reveals convergent evolutionary adaptations and gene losses.</title>
        <authorList>
            <person name="Steindorff A.S."/>
            <person name="Aguilar-Pontes M.V."/>
            <person name="Robinson A.J."/>
            <person name="Andreopoulos B."/>
            <person name="LaButti K."/>
            <person name="Kuo A."/>
            <person name="Mondo S."/>
            <person name="Riley R."/>
            <person name="Otillar R."/>
            <person name="Haridas S."/>
            <person name="Lipzen A."/>
            <person name="Grimwood J."/>
            <person name="Schmutz J."/>
            <person name="Clum A."/>
            <person name="Reid I.D."/>
            <person name="Moisan M.C."/>
            <person name="Butler G."/>
            <person name="Nguyen T.T.M."/>
            <person name="Dewar K."/>
            <person name="Conant G."/>
            <person name="Drula E."/>
            <person name="Henrissat B."/>
            <person name="Hansel C."/>
            <person name="Singer S."/>
            <person name="Hutchinson M.I."/>
            <person name="de Vries R.P."/>
            <person name="Natvig D.O."/>
            <person name="Powell A.J."/>
            <person name="Tsang A."/>
            <person name="Grigoriev I.V."/>
        </authorList>
    </citation>
    <scope>NUCLEOTIDE SEQUENCE [LARGE SCALE GENOMIC DNA]</scope>
    <source>
        <strain evidence="5 6">CBS 620.91</strain>
    </source>
</reference>
<keyword evidence="6" id="KW-1185">Reference proteome</keyword>
<evidence type="ECO:0000313" key="5">
    <source>
        <dbReference type="EMBL" id="KAL1841779.1"/>
    </source>
</evidence>
<keyword evidence="3" id="KW-1133">Transmembrane helix</keyword>
<proteinExistence type="predicted"/>
<sequence>MSHTGILNVDGIPVVNLVSPPQPGEIADARRLETASDVVGPAPSRRWLRLSAYTWRSLQYMGMTLHYRASPRPPSPSFTKTIPTTISQAKGEFDLVFYTPRDYAQVAETDVRFPAVINFHGGGFTIGSAADDARFARCVLEQCNAVFVSVYYRLAPEHPFPVAAQDSADAILYVIRHAAELHIDPEKLAVSGFSAGGNLALTSVLCLNDHLKTLRTAGTDPVPAHRIRAAASWYPVTDYTIPREVKRASCPRPDQTLPPLLTNLFDASYLHPPDLSVAHPYLSPSRASDEQLAAAMPEMVIIYTCEWDMLRKEGEEFADRLRQPPIARDVRYKMIERVPHAWDKSPDPIKPAAGAEEAYRECLTKPPPLAGLRICSQFPEVAQIDFGNEAPEVITSLDRSALGTTTMSGWQSQSISPPPVKYQDDANERQQLQQPPEVVPPSHFPTPRYLEKGSWSWIRRPSAVTITGLVIIVLLGAVAGLATAFALQTRRVNNGGNSASLASSNCSSSSCATNTATVTTTVTLWATTGATNPQATRLDLAIADVSNGCNDPNEKITGTTYTPRRTQYPVFKRVTFVRHCNKELKPRPIFGMLVHDFDACMDACAIWSRWCPDNFGRQTNATCTGVRFVPAWSDRSRAYYHSARGNCFLHSDVTKGDLKEPQVPEGVTCHSALVLSADDA</sequence>
<comment type="caution">
    <text evidence="5">The sequence shown here is derived from an EMBL/GenBank/DDBJ whole genome shotgun (WGS) entry which is preliminary data.</text>
</comment>
<evidence type="ECO:0000256" key="2">
    <source>
        <dbReference type="SAM" id="MobiDB-lite"/>
    </source>
</evidence>
<dbReference type="PANTHER" id="PTHR48081:SF8">
    <property type="entry name" value="ALPHA_BETA HYDROLASE FOLD-3 DOMAIN-CONTAINING PROTEIN-RELATED"/>
    <property type="match status" value="1"/>
</dbReference>
<keyword evidence="1" id="KW-0378">Hydrolase</keyword>
<feature type="compositionally biased region" description="Polar residues" evidence="2">
    <location>
        <begin position="405"/>
        <end position="415"/>
    </location>
</feature>
<feature type="region of interest" description="Disordered" evidence="2">
    <location>
        <begin position="405"/>
        <end position="445"/>
    </location>
</feature>
<gene>
    <name evidence="5" type="ORF">VTJ49DRAFT_6617</name>
</gene>
<accession>A0ABR3VIT2</accession>
<name>A0ABR3VIT2_HUMIN</name>
<keyword evidence="3" id="KW-0812">Transmembrane</keyword>
<evidence type="ECO:0000259" key="4">
    <source>
        <dbReference type="Pfam" id="PF07859"/>
    </source>
</evidence>
<dbReference type="Gene3D" id="3.40.50.1820">
    <property type="entry name" value="alpha/beta hydrolase"/>
    <property type="match status" value="1"/>
</dbReference>
<protein>
    <recommendedName>
        <fullName evidence="4">Alpha/beta hydrolase fold-3 domain-containing protein</fullName>
    </recommendedName>
</protein>
<organism evidence="5 6">
    <name type="scientific">Humicola insolens</name>
    <name type="common">Soft-rot fungus</name>
    <dbReference type="NCBI Taxonomy" id="85995"/>
    <lineage>
        <taxon>Eukaryota</taxon>
        <taxon>Fungi</taxon>
        <taxon>Dikarya</taxon>
        <taxon>Ascomycota</taxon>
        <taxon>Pezizomycotina</taxon>
        <taxon>Sordariomycetes</taxon>
        <taxon>Sordariomycetidae</taxon>
        <taxon>Sordariales</taxon>
        <taxon>Chaetomiaceae</taxon>
        <taxon>Mycothermus</taxon>
    </lineage>
</organism>
<dbReference type="PANTHER" id="PTHR48081">
    <property type="entry name" value="AB HYDROLASE SUPERFAMILY PROTEIN C4A8.06C"/>
    <property type="match status" value="1"/>
</dbReference>
<dbReference type="InterPro" id="IPR013094">
    <property type="entry name" value="AB_hydrolase_3"/>
</dbReference>
<evidence type="ECO:0000256" key="1">
    <source>
        <dbReference type="ARBA" id="ARBA00022801"/>
    </source>
</evidence>
<dbReference type="SUPFAM" id="SSF53474">
    <property type="entry name" value="alpha/beta-Hydrolases"/>
    <property type="match status" value="1"/>
</dbReference>